<name>A0A857JCR1_9ALTE</name>
<organism evidence="2 3">
    <name type="scientific">Paraglaciecola mesophila</name>
    <dbReference type="NCBI Taxonomy" id="197222"/>
    <lineage>
        <taxon>Bacteria</taxon>
        <taxon>Pseudomonadati</taxon>
        <taxon>Pseudomonadota</taxon>
        <taxon>Gammaproteobacteria</taxon>
        <taxon>Alteromonadales</taxon>
        <taxon>Alteromonadaceae</taxon>
        <taxon>Paraglaciecola</taxon>
    </lineage>
</organism>
<protein>
    <submittedName>
        <fullName evidence="2">Protein YchQ</fullName>
    </submittedName>
</protein>
<keyword evidence="1" id="KW-0812">Transmembrane</keyword>
<feature type="transmembrane region" description="Helical" evidence="1">
    <location>
        <begin position="70"/>
        <end position="89"/>
    </location>
</feature>
<dbReference type="PIRSF" id="PIRSF005610">
    <property type="entry name" value="SirB"/>
    <property type="match status" value="1"/>
</dbReference>
<dbReference type="Pfam" id="PF04247">
    <property type="entry name" value="SirB"/>
    <property type="match status" value="1"/>
</dbReference>
<dbReference type="KEGG" id="pmes:FX988_00027"/>
<dbReference type="AlphaFoldDB" id="A0A857JCR1"/>
<feature type="transmembrane region" description="Helical" evidence="1">
    <location>
        <begin position="96"/>
        <end position="117"/>
    </location>
</feature>
<evidence type="ECO:0000313" key="3">
    <source>
        <dbReference type="Proteomes" id="UP000464524"/>
    </source>
</evidence>
<proteinExistence type="predicted"/>
<accession>A0A857JCR1</accession>
<feature type="transmembrane region" description="Helical" evidence="1">
    <location>
        <begin position="45"/>
        <end position="64"/>
    </location>
</feature>
<evidence type="ECO:0000256" key="1">
    <source>
        <dbReference type="SAM" id="Phobius"/>
    </source>
</evidence>
<dbReference type="RefSeq" id="WP_160177778.1">
    <property type="nucleotide sequence ID" value="NZ_CP047656.1"/>
</dbReference>
<keyword evidence="3" id="KW-1185">Reference proteome</keyword>
<dbReference type="EMBL" id="CP047656">
    <property type="protein sequence ID" value="QHJ09819.1"/>
    <property type="molecule type" value="Genomic_DNA"/>
</dbReference>
<gene>
    <name evidence="2" type="ORF">FX988_00027</name>
</gene>
<evidence type="ECO:0000313" key="2">
    <source>
        <dbReference type="EMBL" id="QHJ09819.1"/>
    </source>
</evidence>
<sequence length="125" mass="14225">MYTAVKHIHLTCIALSVLLFVLRFIWTMTQSSMLEKKWVKITPHIVDTLLILSAVTLCVLISQYPFVTPWVTEKLVGLFMYVFMVALALKMARTNFMRVIGFIGALSWIAFTALVAISKQPILFV</sequence>
<dbReference type="PANTHER" id="PTHR39594:SF1">
    <property type="entry name" value="PROTEIN YCHQ"/>
    <property type="match status" value="1"/>
</dbReference>
<dbReference type="Proteomes" id="UP000464524">
    <property type="component" value="Chromosome"/>
</dbReference>
<keyword evidence="1" id="KW-1133">Transmembrane helix</keyword>
<keyword evidence="1" id="KW-0472">Membrane</keyword>
<dbReference type="OrthoDB" id="5588650at2"/>
<reference evidence="2 3" key="1">
    <citation type="submission" date="2019-12" db="EMBL/GenBank/DDBJ databases">
        <title>Genome sequencing and assembly of endphytes of Porphyra tenera.</title>
        <authorList>
            <person name="Park J.M."/>
            <person name="Shin R."/>
            <person name="Jo S.H."/>
        </authorList>
    </citation>
    <scope>NUCLEOTIDE SEQUENCE [LARGE SCALE GENOMIC DNA]</scope>
    <source>
        <strain evidence="2 3">GPM4</strain>
    </source>
</reference>
<dbReference type="PANTHER" id="PTHR39594">
    <property type="entry name" value="PROTEIN YCHQ"/>
    <property type="match status" value="1"/>
</dbReference>
<dbReference type="InterPro" id="IPR007360">
    <property type="entry name" value="SirB"/>
</dbReference>
<feature type="transmembrane region" description="Helical" evidence="1">
    <location>
        <begin position="6"/>
        <end position="25"/>
    </location>
</feature>
<dbReference type="GO" id="GO:0005886">
    <property type="term" value="C:plasma membrane"/>
    <property type="evidence" value="ECO:0007669"/>
    <property type="project" value="TreeGrafter"/>
</dbReference>